<protein>
    <submittedName>
        <fullName evidence="1">Uncharacterized protein</fullName>
    </submittedName>
</protein>
<accession>A0A0S2IWE0</accession>
<dbReference type="EMBL" id="CP012029">
    <property type="protein sequence ID" value="ALO27984.1"/>
    <property type="molecule type" value="Genomic_DNA"/>
</dbReference>
<name>A0A0S2IWE0_LEPBO</name>
<evidence type="ECO:0000313" key="2">
    <source>
        <dbReference type="Proteomes" id="UP000058857"/>
    </source>
</evidence>
<dbReference type="Proteomes" id="UP000058857">
    <property type="component" value="Chromosome 1"/>
</dbReference>
<reference evidence="1 2" key="1">
    <citation type="journal article" date="2015" name="PLoS Negl. Trop. Dis.">
        <title>Distribution of Plasmids in Distinct Leptospira Pathogenic Species.</title>
        <authorList>
            <person name="Wang Y."/>
            <person name="Zhuang X."/>
            <person name="Zhong Y."/>
            <person name="Zhang C."/>
            <person name="Zhang Y."/>
            <person name="Zeng L."/>
            <person name="Zhu Y."/>
            <person name="He P."/>
            <person name="Dong K."/>
            <person name="Pal U."/>
            <person name="Guo X."/>
            <person name="Qin J."/>
        </authorList>
    </citation>
    <scope>NUCLEOTIDE SEQUENCE [LARGE SCALE GENOMIC DNA]</scope>
    <source>
        <strain evidence="1 2">56604</strain>
    </source>
</reference>
<dbReference type="AlphaFoldDB" id="A0A0S2IWE0"/>
<evidence type="ECO:0000313" key="1">
    <source>
        <dbReference type="EMBL" id="ALO27984.1"/>
    </source>
</evidence>
<proteinExistence type="predicted"/>
<gene>
    <name evidence="1" type="ORF">LBBP_03823</name>
</gene>
<sequence length="106" mass="12507">MVEIELIRWFLAFPRLGSSMPGFYFPVRPSKSVSKPRIKLCMQDPKGILYRQEGTNEFPSLPLLLNPIQTEPNRECIQIFCFFKPNFQIIPFYKKSNRFNFNVNSI</sequence>
<organism evidence="1">
    <name type="scientific">Leptospira borgpetersenii serovar Ballum</name>
    <dbReference type="NCBI Taxonomy" id="280505"/>
    <lineage>
        <taxon>Bacteria</taxon>
        <taxon>Pseudomonadati</taxon>
        <taxon>Spirochaetota</taxon>
        <taxon>Spirochaetia</taxon>
        <taxon>Leptospirales</taxon>
        <taxon>Leptospiraceae</taxon>
        <taxon>Leptospira</taxon>
    </lineage>
</organism>